<feature type="transmembrane region" description="Helical" evidence="10">
    <location>
        <begin position="23"/>
        <end position="40"/>
    </location>
</feature>
<evidence type="ECO:0000256" key="8">
    <source>
        <dbReference type="ARBA" id="ARBA00035585"/>
    </source>
</evidence>
<dbReference type="AlphaFoldDB" id="A0A6J4KQW1"/>
<comment type="function">
    <text evidence="9 10">Fluoride-specific ion channel. Important for reducing fluoride concentration in the cell, thus reducing its toxicity.</text>
</comment>
<keyword evidence="10" id="KW-0479">Metal-binding</keyword>
<feature type="transmembrane region" description="Helical" evidence="10">
    <location>
        <begin position="85"/>
        <end position="104"/>
    </location>
</feature>
<dbReference type="GO" id="GO:0062054">
    <property type="term" value="F:fluoride channel activity"/>
    <property type="evidence" value="ECO:0007669"/>
    <property type="project" value="UniProtKB-UniRule"/>
</dbReference>
<feature type="binding site" evidence="10">
    <location>
        <position position="98"/>
    </location>
    <ligand>
        <name>Na(+)</name>
        <dbReference type="ChEBI" id="CHEBI:29101"/>
        <note>structural</note>
    </ligand>
</feature>
<evidence type="ECO:0000256" key="4">
    <source>
        <dbReference type="ARBA" id="ARBA00022989"/>
    </source>
</evidence>
<keyword evidence="4 10" id="KW-1133">Transmembrane helix</keyword>
<keyword evidence="10" id="KW-0915">Sodium</keyword>
<keyword evidence="5 10" id="KW-0472">Membrane</keyword>
<dbReference type="PANTHER" id="PTHR28259:SF1">
    <property type="entry name" value="FLUORIDE EXPORT PROTEIN 1-RELATED"/>
    <property type="match status" value="1"/>
</dbReference>
<proteinExistence type="inferred from homology"/>
<dbReference type="GO" id="GO:0046872">
    <property type="term" value="F:metal ion binding"/>
    <property type="evidence" value="ECO:0007669"/>
    <property type="project" value="UniProtKB-KW"/>
</dbReference>
<comment type="subcellular location">
    <subcellularLocation>
        <location evidence="1 10">Cell membrane</location>
        <topology evidence="1 10">Multi-pass membrane protein</topology>
    </subcellularLocation>
</comment>
<evidence type="ECO:0000256" key="1">
    <source>
        <dbReference type="ARBA" id="ARBA00004651"/>
    </source>
</evidence>
<dbReference type="GO" id="GO:0140114">
    <property type="term" value="P:cellular detoxification of fluoride"/>
    <property type="evidence" value="ECO:0007669"/>
    <property type="project" value="UniProtKB-UniRule"/>
</dbReference>
<organism evidence="11">
    <name type="scientific">uncultured Friedmanniella sp</name>
    <dbReference type="NCBI Taxonomy" id="335381"/>
    <lineage>
        <taxon>Bacteria</taxon>
        <taxon>Bacillati</taxon>
        <taxon>Actinomycetota</taxon>
        <taxon>Actinomycetes</taxon>
        <taxon>Propionibacteriales</taxon>
        <taxon>Nocardioidaceae</taxon>
        <taxon>Friedmanniella</taxon>
        <taxon>environmental samples</taxon>
    </lineage>
</organism>
<name>A0A6J4KQW1_9ACTN</name>
<evidence type="ECO:0000256" key="3">
    <source>
        <dbReference type="ARBA" id="ARBA00022692"/>
    </source>
</evidence>
<feature type="binding site" evidence="10">
    <location>
        <position position="95"/>
    </location>
    <ligand>
        <name>Na(+)</name>
        <dbReference type="ChEBI" id="CHEBI:29101"/>
        <note>structural</note>
    </ligand>
</feature>
<dbReference type="EMBL" id="CADCTT010000243">
    <property type="protein sequence ID" value="CAA9312873.1"/>
    <property type="molecule type" value="Genomic_DNA"/>
</dbReference>
<comment type="activity regulation">
    <text evidence="10">Na(+) is not transported, but it plays an essential structural role and its presence is essential for fluoride channel function.</text>
</comment>
<dbReference type="GO" id="GO:0005886">
    <property type="term" value="C:plasma membrane"/>
    <property type="evidence" value="ECO:0007669"/>
    <property type="project" value="UniProtKB-SubCell"/>
</dbReference>
<keyword evidence="3 10" id="KW-0812">Transmembrane</keyword>
<evidence type="ECO:0000256" key="10">
    <source>
        <dbReference type="HAMAP-Rule" id="MF_00454"/>
    </source>
</evidence>
<comment type="catalytic activity">
    <reaction evidence="8">
        <text>fluoride(in) = fluoride(out)</text>
        <dbReference type="Rhea" id="RHEA:76159"/>
        <dbReference type="ChEBI" id="CHEBI:17051"/>
    </reaction>
    <physiologicalReaction direction="left-to-right" evidence="8">
        <dbReference type="Rhea" id="RHEA:76160"/>
    </physiologicalReaction>
</comment>
<protein>
    <recommendedName>
        <fullName evidence="10">Fluoride-specific ion channel FluC</fullName>
    </recommendedName>
</protein>
<comment type="similarity">
    <text evidence="7 10">Belongs to the fluoride channel Fluc/FEX (TC 1.A.43) family.</text>
</comment>
<sequence length="148" mass="14756">MIPAANVDAVTPGRPLHLRGRSVGLVFLGGALGTGARSAISSAVPHPLGVPVAVLGINLVGAFLLGLLLERLLRAGADDGARRDLRLLVGTGLLGGFTTYSALATDTATLLADGQPGRALGYALGTLVVGLVAAWAGLRCGGLRAGRS</sequence>
<keyword evidence="10" id="KW-0813">Transport</keyword>
<dbReference type="PANTHER" id="PTHR28259">
    <property type="entry name" value="FLUORIDE EXPORT PROTEIN 1-RELATED"/>
    <property type="match status" value="1"/>
</dbReference>
<evidence type="ECO:0000256" key="5">
    <source>
        <dbReference type="ARBA" id="ARBA00023136"/>
    </source>
</evidence>
<gene>
    <name evidence="10" type="primary">fluC</name>
    <name evidence="10" type="synonym">crcB</name>
    <name evidence="11" type="ORF">AVDCRST_MAG61-1817</name>
</gene>
<evidence type="ECO:0000256" key="2">
    <source>
        <dbReference type="ARBA" id="ARBA00022475"/>
    </source>
</evidence>
<feature type="transmembrane region" description="Helical" evidence="10">
    <location>
        <begin position="52"/>
        <end position="73"/>
    </location>
</feature>
<keyword evidence="6 10" id="KW-0407">Ion channel</keyword>
<evidence type="ECO:0000256" key="7">
    <source>
        <dbReference type="ARBA" id="ARBA00035120"/>
    </source>
</evidence>
<evidence type="ECO:0000256" key="6">
    <source>
        <dbReference type="ARBA" id="ARBA00023303"/>
    </source>
</evidence>
<feature type="transmembrane region" description="Helical" evidence="10">
    <location>
        <begin position="119"/>
        <end position="138"/>
    </location>
</feature>
<evidence type="ECO:0000256" key="9">
    <source>
        <dbReference type="ARBA" id="ARBA00049940"/>
    </source>
</evidence>
<keyword evidence="10" id="KW-0406">Ion transport</keyword>
<keyword evidence="2 10" id="KW-1003">Cell membrane</keyword>
<dbReference type="Pfam" id="PF02537">
    <property type="entry name" value="CRCB"/>
    <property type="match status" value="1"/>
</dbReference>
<reference evidence="11" key="1">
    <citation type="submission" date="2020-02" db="EMBL/GenBank/DDBJ databases">
        <authorList>
            <person name="Meier V. D."/>
        </authorList>
    </citation>
    <scope>NUCLEOTIDE SEQUENCE</scope>
    <source>
        <strain evidence="11">AVDCRST_MAG61</strain>
    </source>
</reference>
<dbReference type="HAMAP" id="MF_00454">
    <property type="entry name" value="FluC"/>
    <property type="match status" value="1"/>
</dbReference>
<evidence type="ECO:0000313" key="11">
    <source>
        <dbReference type="EMBL" id="CAA9312873.1"/>
    </source>
</evidence>
<accession>A0A6J4KQW1</accession>
<dbReference type="InterPro" id="IPR003691">
    <property type="entry name" value="FluC"/>
</dbReference>